<gene>
    <name evidence="3" type="ORF">Tci_430427</name>
</gene>
<feature type="region of interest" description="Disordered" evidence="1">
    <location>
        <begin position="22"/>
        <end position="64"/>
    </location>
</feature>
<evidence type="ECO:0000256" key="2">
    <source>
        <dbReference type="SAM" id="Phobius"/>
    </source>
</evidence>
<evidence type="ECO:0000313" key="3">
    <source>
        <dbReference type="EMBL" id="GEY58453.1"/>
    </source>
</evidence>
<feature type="compositionally biased region" description="Basic and acidic residues" evidence="1">
    <location>
        <begin position="39"/>
        <end position="64"/>
    </location>
</feature>
<dbReference type="EMBL" id="BKCJ010191064">
    <property type="protein sequence ID" value="GEY58453.1"/>
    <property type="molecule type" value="Genomic_DNA"/>
</dbReference>
<keyword evidence="2" id="KW-1133">Transmembrane helix</keyword>
<sequence>MFFYLGTLNLARFLNKIEPQVEPPKSASLSSGIDDEVVQDQRQRDDNDHQDERQDQPKVEEVEPKRGVYVRSGCTTALNVVPWETDCESVLKEACLTLAWFTTFLLLSLVIIHRICLLLLPHSRFWPVERYGRAVQLLGGSGAGIFKCFVRITAGRCHDPE</sequence>
<keyword evidence="2" id="KW-0812">Transmembrane</keyword>
<feature type="transmembrane region" description="Helical" evidence="2">
    <location>
        <begin position="98"/>
        <end position="120"/>
    </location>
</feature>
<accession>A0A699HSD0</accession>
<organism evidence="3">
    <name type="scientific">Tanacetum cinerariifolium</name>
    <name type="common">Dalmatian daisy</name>
    <name type="synonym">Chrysanthemum cinerariifolium</name>
    <dbReference type="NCBI Taxonomy" id="118510"/>
    <lineage>
        <taxon>Eukaryota</taxon>
        <taxon>Viridiplantae</taxon>
        <taxon>Streptophyta</taxon>
        <taxon>Embryophyta</taxon>
        <taxon>Tracheophyta</taxon>
        <taxon>Spermatophyta</taxon>
        <taxon>Magnoliopsida</taxon>
        <taxon>eudicotyledons</taxon>
        <taxon>Gunneridae</taxon>
        <taxon>Pentapetalae</taxon>
        <taxon>asterids</taxon>
        <taxon>campanulids</taxon>
        <taxon>Asterales</taxon>
        <taxon>Asteraceae</taxon>
        <taxon>Asteroideae</taxon>
        <taxon>Anthemideae</taxon>
        <taxon>Anthemidinae</taxon>
        <taxon>Tanacetum</taxon>
    </lineage>
</organism>
<protein>
    <submittedName>
        <fullName evidence="3">Uncharacterized protein</fullName>
    </submittedName>
</protein>
<keyword evidence="2" id="KW-0472">Membrane</keyword>
<comment type="caution">
    <text evidence="3">The sequence shown here is derived from an EMBL/GenBank/DDBJ whole genome shotgun (WGS) entry which is preliminary data.</text>
</comment>
<dbReference type="AlphaFoldDB" id="A0A699HSD0"/>
<name>A0A699HSD0_TANCI</name>
<reference evidence="3" key="1">
    <citation type="journal article" date="2019" name="Sci. Rep.">
        <title>Draft genome of Tanacetum cinerariifolium, the natural source of mosquito coil.</title>
        <authorList>
            <person name="Yamashiro T."/>
            <person name="Shiraishi A."/>
            <person name="Satake H."/>
            <person name="Nakayama K."/>
        </authorList>
    </citation>
    <scope>NUCLEOTIDE SEQUENCE</scope>
</reference>
<evidence type="ECO:0000256" key="1">
    <source>
        <dbReference type="SAM" id="MobiDB-lite"/>
    </source>
</evidence>
<proteinExistence type="predicted"/>